<evidence type="ECO:0008006" key="2">
    <source>
        <dbReference type="Google" id="ProtNLM"/>
    </source>
</evidence>
<organism evidence="1">
    <name type="scientific">Candidatus Nanosynbacter sp. TM7-074</name>
    <dbReference type="NCBI Taxonomy" id="3158573"/>
    <lineage>
        <taxon>Bacteria</taxon>
        <taxon>Candidatus Saccharimonadota</taxon>
        <taxon>Candidatus Saccharimonadia</taxon>
        <taxon>Candidatus Nanosynbacterales</taxon>
        <taxon>Candidatus Nanosynbacteraceae</taxon>
        <taxon>Candidatus Nanosynbacter</taxon>
    </lineage>
</organism>
<dbReference type="AlphaFoldDB" id="A0AB39JDD3"/>
<proteinExistence type="predicted"/>
<sequence length="534" mass="61328">METGRSDLNNYNNPFEQLKPSLEDVRNHPELQLPPEIEAALEGAKGIFAYVDLFDGKTRRMASFGARPELSAIDPQNGLSASSALSTMERAYRNGEATVADVVRMTLAVARLDDYPNDKFISVPVIRNWIDTFYKDKTEEYRGLSKEDIEKINAANNWLDSNRGMIAEFLSKNLYKKAEEFMIGTTRTITEFDSTCNYAANNATCCEDLRFDALLEEQIKNNIIGQLHQNKESLREQAVKYCIRYIARLEDGGILEPSKNDYDYGCLATLKEYSSIPEIKEKLTDSNIIEKIINNIEALSEFTDSITNNPDIENFTSLIEEKAKKAEYPNPKFLGDYQSKIYYENTTTISPEDEDYKSKRDVILNNETYRQYFTKEIEYILDPYMLAHTIMNNYPFNHRIISSIFNIVTSEDKELIEVLGLSDESQKIKSFLDNKEDSKKIRKLALLNLLPEDTFTDNQKNLIASKHDIETIYKNIADASIGRWSEIKKAVSILFKLLEECGIEVKVDEETVLNAADNTDYLKHEPLQYDDELY</sequence>
<name>A0AB39JDD3_9BACT</name>
<gene>
    <name evidence="1" type="ORF">TM074_01775</name>
</gene>
<protein>
    <recommendedName>
        <fullName evidence="2">TerB-C domain-containing protein</fullName>
    </recommendedName>
</protein>
<accession>A0AB39JDD3</accession>
<reference evidence="1" key="1">
    <citation type="submission" date="2024-06" db="EMBL/GenBank/DDBJ databases">
        <authorList>
            <person name="Atkinson C."/>
            <person name="McLean J."/>
            <person name="Gallagher L."/>
            <person name="Bor B."/>
            <person name="Mougous J."/>
        </authorList>
    </citation>
    <scope>NUCLEOTIDE SEQUENCE</scope>
    <source>
        <strain evidence="1">TM7-074</strain>
    </source>
</reference>
<dbReference type="RefSeq" id="WP_369000670.1">
    <property type="nucleotide sequence ID" value="NZ_CP158487.1"/>
</dbReference>
<dbReference type="EMBL" id="CP158487">
    <property type="protein sequence ID" value="XDN89418.1"/>
    <property type="molecule type" value="Genomic_DNA"/>
</dbReference>
<evidence type="ECO:0000313" key="1">
    <source>
        <dbReference type="EMBL" id="XDN89418.1"/>
    </source>
</evidence>